<feature type="domain" description="Methionyl/Valyl/Leucyl/Isoleucyl-tRNA synthetase anticodon-binding" evidence="6">
    <location>
        <begin position="1"/>
        <end position="74"/>
    </location>
</feature>
<proteinExistence type="predicted"/>
<reference evidence="7" key="1">
    <citation type="submission" date="2016-10" db="EMBL/GenBank/DDBJ databases">
        <title>Sequence of Gallionella enrichment culture.</title>
        <authorList>
            <person name="Poehlein A."/>
            <person name="Muehling M."/>
            <person name="Daniel R."/>
        </authorList>
    </citation>
    <scope>NUCLEOTIDE SEQUENCE</scope>
</reference>
<evidence type="ECO:0000259" key="6">
    <source>
        <dbReference type="Pfam" id="PF08264"/>
    </source>
</evidence>
<keyword evidence="5" id="KW-0030">Aminoacyl-tRNA synthetase</keyword>
<dbReference type="EC" id="6.1.1.5" evidence="7"/>
<dbReference type="GO" id="GO:0005524">
    <property type="term" value="F:ATP binding"/>
    <property type="evidence" value="ECO:0007669"/>
    <property type="project" value="UniProtKB-KW"/>
</dbReference>
<dbReference type="InterPro" id="IPR009080">
    <property type="entry name" value="tRNAsynth_Ia_anticodon-bd"/>
</dbReference>
<dbReference type="GO" id="GO:0004822">
    <property type="term" value="F:isoleucine-tRNA ligase activity"/>
    <property type="evidence" value="ECO:0007669"/>
    <property type="project" value="UniProtKB-EC"/>
</dbReference>
<evidence type="ECO:0000256" key="5">
    <source>
        <dbReference type="ARBA" id="ARBA00023146"/>
    </source>
</evidence>
<keyword evidence="1 7" id="KW-0436">Ligase</keyword>
<dbReference type="SUPFAM" id="SSF47323">
    <property type="entry name" value="Anticodon-binding domain of a subclass of class I aminoacyl-tRNA synthetases"/>
    <property type="match status" value="1"/>
</dbReference>
<organism evidence="7">
    <name type="scientific">mine drainage metagenome</name>
    <dbReference type="NCBI Taxonomy" id="410659"/>
    <lineage>
        <taxon>unclassified sequences</taxon>
        <taxon>metagenomes</taxon>
        <taxon>ecological metagenomes</taxon>
    </lineage>
</organism>
<evidence type="ECO:0000256" key="2">
    <source>
        <dbReference type="ARBA" id="ARBA00022741"/>
    </source>
</evidence>
<evidence type="ECO:0000256" key="4">
    <source>
        <dbReference type="ARBA" id="ARBA00022917"/>
    </source>
</evidence>
<sequence length="289" mass="31600">MAPMVPFITEHAWQELFKAVDPTQADSVHLASFPVADETLIDDELQEQVSLVRRLVELGRAARAESQVKIRQPLGRALIAATGWQRLSEDLRAQISDELNVAILDDISVAGADLVDVSIKANFRTLGQRFGKQTQEVAALIAKSDPGALVASLRASGRVTIKFGETDIEITSDDLVITETPKVGWAVISGGGESVALDLTITPELRRAGIMRDVVRLIQEGRKNAGFEVSDRIKVSWSAEGQTLEAIKEYEKEICDEVLALEFVQSANQSEDALRDEEINFACTLTRAS</sequence>
<evidence type="ECO:0000313" key="7">
    <source>
        <dbReference type="EMBL" id="OIQ65884.1"/>
    </source>
</evidence>
<evidence type="ECO:0000256" key="1">
    <source>
        <dbReference type="ARBA" id="ARBA00022598"/>
    </source>
</evidence>
<dbReference type="PANTHER" id="PTHR42780:SF1">
    <property type="entry name" value="ISOLEUCINE--TRNA LIGASE, CYTOPLASMIC"/>
    <property type="match status" value="1"/>
</dbReference>
<dbReference type="Gene3D" id="1.10.730.10">
    <property type="entry name" value="Isoleucyl-tRNA Synthetase, Domain 1"/>
    <property type="match status" value="1"/>
</dbReference>
<keyword evidence="3" id="KW-0067">ATP-binding</keyword>
<comment type="caution">
    <text evidence="7">The sequence shown here is derived from an EMBL/GenBank/DDBJ whole genome shotgun (WGS) entry which is preliminary data.</text>
</comment>
<accession>A0A1J5PED2</accession>
<gene>
    <name evidence="7" type="primary">ileS_13</name>
    <name evidence="7" type="ORF">GALL_525530</name>
</gene>
<dbReference type="AlphaFoldDB" id="A0A1J5PED2"/>
<protein>
    <submittedName>
        <fullName evidence="7">Isoleucine--tRNA ligase</fullName>
        <ecNumber evidence="7">6.1.1.5</ecNumber>
    </submittedName>
</protein>
<dbReference type="Pfam" id="PF19302">
    <property type="entry name" value="DUF5915"/>
    <property type="match status" value="1"/>
</dbReference>
<dbReference type="InterPro" id="IPR013155">
    <property type="entry name" value="M/V/L/I-tRNA-synth_anticd-bd"/>
</dbReference>
<dbReference type="PANTHER" id="PTHR42780">
    <property type="entry name" value="SOLEUCYL-TRNA SYNTHETASE"/>
    <property type="match status" value="1"/>
</dbReference>
<dbReference type="Pfam" id="PF08264">
    <property type="entry name" value="Anticodon_1"/>
    <property type="match status" value="1"/>
</dbReference>
<dbReference type="GO" id="GO:0006428">
    <property type="term" value="P:isoleucyl-tRNA aminoacylation"/>
    <property type="evidence" value="ECO:0007669"/>
    <property type="project" value="TreeGrafter"/>
</dbReference>
<evidence type="ECO:0000256" key="3">
    <source>
        <dbReference type="ARBA" id="ARBA00022840"/>
    </source>
</evidence>
<dbReference type="EMBL" id="MLJW01006989">
    <property type="protein sequence ID" value="OIQ65884.1"/>
    <property type="molecule type" value="Genomic_DNA"/>
</dbReference>
<keyword evidence="4" id="KW-0648">Protein biosynthesis</keyword>
<name>A0A1J5PED2_9ZZZZ</name>
<keyword evidence="2" id="KW-0547">Nucleotide-binding</keyword>
<dbReference type="InterPro" id="IPR023586">
    <property type="entry name" value="Ile-tRNA-ligase_type2"/>
</dbReference>